<feature type="region of interest" description="Disordered" evidence="1">
    <location>
        <begin position="291"/>
        <end position="320"/>
    </location>
</feature>
<accession>A0ABX2GA41</accession>
<protein>
    <submittedName>
        <fullName evidence="2">SagB-type dehydrogenase family enzyme</fullName>
    </submittedName>
</protein>
<evidence type="ECO:0000256" key="1">
    <source>
        <dbReference type="SAM" id="MobiDB-lite"/>
    </source>
</evidence>
<evidence type="ECO:0000313" key="2">
    <source>
        <dbReference type="EMBL" id="NRT58419.1"/>
    </source>
</evidence>
<comment type="caution">
    <text evidence="2">The sequence shown here is derived from an EMBL/GenBank/DDBJ whole genome shotgun (WGS) entry which is preliminary data.</text>
</comment>
<dbReference type="EMBL" id="JABSNM010000029">
    <property type="protein sequence ID" value="NRT58419.1"/>
    <property type="molecule type" value="Genomic_DNA"/>
</dbReference>
<dbReference type="PANTHER" id="PTHR42741:SF3">
    <property type="entry name" value="NITROREDUCTASE FAMILY PROTEIN"/>
    <property type="match status" value="1"/>
</dbReference>
<dbReference type="RefSeq" id="WP_173807433.1">
    <property type="nucleotide sequence ID" value="NZ_JABSNM010000029.1"/>
</dbReference>
<feature type="region of interest" description="Disordered" evidence="1">
    <location>
        <begin position="534"/>
        <end position="555"/>
    </location>
</feature>
<dbReference type="SUPFAM" id="SSF55469">
    <property type="entry name" value="FMN-dependent nitroreductase-like"/>
    <property type="match status" value="2"/>
</dbReference>
<reference evidence="2 3" key="1">
    <citation type="submission" date="2020-05" db="EMBL/GenBank/DDBJ databases">
        <title>Genomic Encyclopedia of Type Strains, Phase IV (KMG-V): Genome sequencing to study the core and pangenomes of soil and plant-associated prokaryotes.</title>
        <authorList>
            <person name="Whitman W."/>
        </authorList>
    </citation>
    <scope>NUCLEOTIDE SEQUENCE [LARGE SCALE GENOMIC DNA]</scope>
    <source>
        <strain evidence="2 3">C29</strain>
    </source>
</reference>
<sequence>MNPMTTIDDYHQRTKHALPSRWAAGPETLDWEAQPDPFRRWDGAPVHGLPLGGADPAGDWPQVLRPGAVAAQPLSRAALGRLLELSLGLSAWKQAGADRWAVRMNPSSGNLHPTEGWILCRGLPDLPDGLHHYAPREHRLERRASIAPAAGAAPRAFVALSSVAWREAWKYGERAWRYVQLDTGHAIGALRFAAALLGWRLQRLDEGSARLAALLGLDRDEDFGRAEREEAEALFELLPAAADAPAGPAGDDAFWHWTAPGACAWHGTASRLDRHPMYRWPVIDAAAVASRPPAAVPPGPQTAPALDPALPRPAAEPQPAARLIRQRRSAQRFDARSRIEAAALWSMLQALDPADPGFDLHPGPARVHLLVFAHRVEGVAPGAYLLGRGDGALERLHDRLGHGLGAPLDWAEVDGAPAGLALRRLAAHPALAGTLRTIDCHQALGSDAAVAFALLAEFQPLPGPWAYRTRLQEAGLIGQRLYLEAEAAGLRGTGIGCFFDDTLHALVGIAPPEAAQAPLQSVYHFTVGVPLHDPRIVDTPPHDPGLPRPNGDLDD</sequence>
<gene>
    <name evidence="2" type="ORF">HNQ01_004187</name>
</gene>
<evidence type="ECO:0000313" key="3">
    <source>
        <dbReference type="Proteomes" id="UP001516061"/>
    </source>
</evidence>
<dbReference type="InterPro" id="IPR000415">
    <property type="entry name" value="Nitroreductase-like"/>
</dbReference>
<dbReference type="Gene3D" id="3.40.109.10">
    <property type="entry name" value="NADH Oxidase"/>
    <property type="match status" value="2"/>
</dbReference>
<dbReference type="Proteomes" id="UP001516061">
    <property type="component" value="Unassembled WGS sequence"/>
</dbReference>
<organism evidence="2 3">
    <name type="scientific">Sphaerotilus uruguayifluvii</name>
    <dbReference type="NCBI Taxonomy" id="2735897"/>
    <lineage>
        <taxon>Bacteria</taxon>
        <taxon>Pseudomonadati</taxon>
        <taxon>Pseudomonadota</taxon>
        <taxon>Betaproteobacteria</taxon>
        <taxon>Burkholderiales</taxon>
        <taxon>Sphaerotilaceae</taxon>
        <taxon>Sphaerotilus</taxon>
    </lineage>
</organism>
<dbReference type="CDD" id="cd02142">
    <property type="entry name" value="McbC_SagB-like_oxidoreductase"/>
    <property type="match status" value="1"/>
</dbReference>
<name>A0ABX2GA41_9BURK</name>
<dbReference type="PANTHER" id="PTHR42741">
    <property type="entry name" value="NITROREDUCTASE FAMILY PROTEIN"/>
    <property type="match status" value="1"/>
</dbReference>
<keyword evidence="3" id="KW-1185">Reference proteome</keyword>
<proteinExistence type="predicted"/>